<accession>A0ABR8UE80</accession>
<organism evidence="1 2">
    <name type="scientific">Sporosarcina quadrami</name>
    <dbReference type="NCBI Taxonomy" id="2762234"/>
    <lineage>
        <taxon>Bacteria</taxon>
        <taxon>Bacillati</taxon>
        <taxon>Bacillota</taxon>
        <taxon>Bacilli</taxon>
        <taxon>Bacillales</taxon>
        <taxon>Caryophanaceae</taxon>
        <taxon>Sporosarcina</taxon>
    </lineage>
</organism>
<protein>
    <recommendedName>
        <fullName evidence="3">NlpC/P60 domain-containing protein</fullName>
    </recommendedName>
</protein>
<dbReference type="RefSeq" id="WP_191696140.1">
    <property type="nucleotide sequence ID" value="NZ_JACSQN010000028.1"/>
</dbReference>
<name>A0ABR8UE80_9BACL</name>
<proteinExistence type="predicted"/>
<gene>
    <name evidence="1" type="ORF">H9649_17230</name>
</gene>
<evidence type="ECO:0000313" key="2">
    <source>
        <dbReference type="Proteomes" id="UP000626786"/>
    </source>
</evidence>
<dbReference type="EMBL" id="JACSQN010000028">
    <property type="protein sequence ID" value="MBD7986316.1"/>
    <property type="molecule type" value="Genomic_DNA"/>
</dbReference>
<keyword evidence="2" id="KW-1185">Reference proteome</keyword>
<evidence type="ECO:0008006" key="3">
    <source>
        <dbReference type="Google" id="ProtNLM"/>
    </source>
</evidence>
<dbReference type="Proteomes" id="UP000626786">
    <property type="component" value="Unassembled WGS sequence"/>
</dbReference>
<sequence length="293" mass="34638">MKIKPTQKNLEAWIENLVPNKDLFFLTNDFLNHQIDILDVLLMPIDEFFNHSTYKQIDYVNSYLYWNIKNAQYVLIADKSWIGSRSADEQAIIFNAQIECARGLVVPIDFVNELEKIPPNYIVDKRIFIQREMWENLDFIVKGQLLNKMVYEWWDNGDCEAAPPTMPGFLKPYANTFGYKQGSNCLAAVLYAISKGKQEWFIHEWVHQKTFLETLSQYAYQEYEGEGMNEGDIVIWKDKNDTVQHAAYYIGDGLYFNKHGQTIFNPWKILKEEQLYKVWEHLDLVKYRSENNL</sequence>
<reference evidence="1 2" key="1">
    <citation type="submission" date="2020-08" db="EMBL/GenBank/DDBJ databases">
        <title>A Genomic Blueprint of the Chicken Gut Microbiome.</title>
        <authorList>
            <person name="Gilroy R."/>
            <person name="Ravi A."/>
            <person name="Getino M."/>
            <person name="Pursley I."/>
            <person name="Horton D.L."/>
            <person name="Alikhan N.-F."/>
            <person name="Baker D."/>
            <person name="Gharbi K."/>
            <person name="Hall N."/>
            <person name="Watson M."/>
            <person name="Adriaenssens E.M."/>
            <person name="Foster-Nyarko E."/>
            <person name="Jarju S."/>
            <person name="Secka A."/>
            <person name="Antonio M."/>
            <person name="Oren A."/>
            <person name="Chaudhuri R."/>
            <person name="La Ragione R.M."/>
            <person name="Hildebrand F."/>
            <person name="Pallen M.J."/>
        </authorList>
    </citation>
    <scope>NUCLEOTIDE SEQUENCE [LARGE SCALE GENOMIC DNA]</scope>
    <source>
        <strain evidence="1 2">Sa2YVA2</strain>
    </source>
</reference>
<comment type="caution">
    <text evidence="1">The sequence shown here is derived from an EMBL/GenBank/DDBJ whole genome shotgun (WGS) entry which is preliminary data.</text>
</comment>
<evidence type="ECO:0000313" key="1">
    <source>
        <dbReference type="EMBL" id="MBD7986316.1"/>
    </source>
</evidence>